<evidence type="ECO:0000256" key="6">
    <source>
        <dbReference type="SAM" id="MobiDB-lite"/>
    </source>
</evidence>
<protein>
    <submittedName>
        <fullName evidence="8">Hydrolase</fullName>
    </submittedName>
</protein>
<feature type="region of interest" description="Disordered" evidence="6">
    <location>
        <begin position="269"/>
        <end position="302"/>
    </location>
</feature>
<dbReference type="Pfam" id="PF00877">
    <property type="entry name" value="NLPC_P60"/>
    <property type="match status" value="1"/>
</dbReference>
<reference evidence="8" key="2">
    <citation type="submission" date="2020-09" db="EMBL/GenBank/DDBJ databases">
        <authorList>
            <person name="Sun Q."/>
            <person name="Zhou Y."/>
        </authorList>
    </citation>
    <scope>NUCLEOTIDE SEQUENCE</scope>
    <source>
        <strain evidence="8">CGMCC 4.7679</strain>
    </source>
</reference>
<dbReference type="Proteomes" id="UP000658656">
    <property type="component" value="Unassembled WGS sequence"/>
</dbReference>
<organism evidence="8 9">
    <name type="scientific">Amycolatopsis bartoniae</name>
    <dbReference type="NCBI Taxonomy" id="941986"/>
    <lineage>
        <taxon>Bacteria</taxon>
        <taxon>Bacillati</taxon>
        <taxon>Actinomycetota</taxon>
        <taxon>Actinomycetes</taxon>
        <taxon>Pseudonocardiales</taxon>
        <taxon>Pseudonocardiaceae</taxon>
        <taxon>Amycolatopsis</taxon>
    </lineage>
</organism>
<proteinExistence type="inferred from homology"/>
<dbReference type="PANTHER" id="PTHR47359:SF3">
    <property type="entry name" value="NLP_P60 DOMAIN-CONTAINING PROTEIN-RELATED"/>
    <property type="match status" value="1"/>
</dbReference>
<accession>A0A8H9IV05</accession>
<comment type="caution">
    <text evidence="8">The sequence shown here is derived from an EMBL/GenBank/DDBJ whole genome shotgun (WGS) entry which is preliminary data.</text>
</comment>
<dbReference type="InterPro" id="IPR000064">
    <property type="entry name" value="NLP_P60_dom"/>
</dbReference>
<evidence type="ECO:0000256" key="2">
    <source>
        <dbReference type="ARBA" id="ARBA00022670"/>
    </source>
</evidence>
<dbReference type="Gene3D" id="3.90.1720.10">
    <property type="entry name" value="endopeptidase domain like (from Nostoc punctiforme)"/>
    <property type="match status" value="1"/>
</dbReference>
<dbReference type="SUPFAM" id="SSF54001">
    <property type="entry name" value="Cysteine proteinases"/>
    <property type="match status" value="1"/>
</dbReference>
<dbReference type="PROSITE" id="PS51935">
    <property type="entry name" value="NLPC_P60"/>
    <property type="match status" value="1"/>
</dbReference>
<name>A0A8H9IV05_9PSEU</name>
<evidence type="ECO:0000256" key="3">
    <source>
        <dbReference type="ARBA" id="ARBA00022801"/>
    </source>
</evidence>
<dbReference type="InterPro" id="IPR038765">
    <property type="entry name" value="Papain-like_cys_pep_sf"/>
</dbReference>
<evidence type="ECO:0000313" key="9">
    <source>
        <dbReference type="Proteomes" id="UP000658656"/>
    </source>
</evidence>
<dbReference type="RefSeq" id="WP_145936238.1">
    <property type="nucleotide sequence ID" value="NZ_BNAV01000003.1"/>
</dbReference>
<dbReference type="GO" id="GO:0006508">
    <property type="term" value="P:proteolysis"/>
    <property type="evidence" value="ECO:0007669"/>
    <property type="project" value="UniProtKB-KW"/>
</dbReference>
<dbReference type="PANTHER" id="PTHR47359">
    <property type="entry name" value="PEPTIDOGLYCAN DL-ENDOPEPTIDASE CWLO"/>
    <property type="match status" value="1"/>
</dbReference>
<feature type="region of interest" description="Disordered" evidence="6">
    <location>
        <begin position="29"/>
        <end position="60"/>
    </location>
</feature>
<reference evidence="8" key="1">
    <citation type="journal article" date="2014" name="Int. J. Syst. Evol. Microbiol.">
        <title>Complete genome sequence of Corynebacterium casei LMG S-19264T (=DSM 44701T), isolated from a smear-ripened cheese.</title>
        <authorList>
            <consortium name="US DOE Joint Genome Institute (JGI-PGF)"/>
            <person name="Walter F."/>
            <person name="Albersmeier A."/>
            <person name="Kalinowski J."/>
            <person name="Ruckert C."/>
        </authorList>
    </citation>
    <scope>NUCLEOTIDE SEQUENCE</scope>
    <source>
        <strain evidence="8">CGMCC 4.7679</strain>
    </source>
</reference>
<feature type="compositionally biased region" description="Polar residues" evidence="6">
    <location>
        <begin position="41"/>
        <end position="51"/>
    </location>
</feature>
<evidence type="ECO:0000256" key="5">
    <source>
        <dbReference type="SAM" id="Coils"/>
    </source>
</evidence>
<comment type="similarity">
    <text evidence="1">Belongs to the peptidase C40 family.</text>
</comment>
<dbReference type="AlphaFoldDB" id="A0A8H9IV05"/>
<keyword evidence="4" id="KW-0788">Thiol protease</keyword>
<keyword evidence="2" id="KW-0645">Protease</keyword>
<evidence type="ECO:0000259" key="7">
    <source>
        <dbReference type="PROSITE" id="PS51935"/>
    </source>
</evidence>
<sequence length="444" mass="46537">MGTNTPARGSRWTAAGVLALVIGLGIGGTAAAVPPPPANPSDSEISSSQAQADAKAGEVGQLTNRLAEAEARLSDLQDQVELKMEEANKALVDQQTAQDAADQAQADADAARRESDAAAQQIETARAQLDAFIAGSYQQGSTIGSISAYLDSSSPRDLLARAQLLSSVSGSQLNALELMEQAQTDKSNKDAAARAALERARQKRAAAEQAKRTADAAQATAVQAQQNQAAQTAALESDRNAVEQQLYDAQQRVAGLQGQRQRYEDWVAQKQREEDEQARQAALAASKGSSGGGGGGSAQPVSGSASAIIERAIARAMSQLGMPYAWGGGNASGPTRGIHDGGVADYYGDYRKIGFDCSGLMIYAYGGAVALPHYSGYQYDVGRKVPLSQIRRGDLLFWGRSGIHHVALYLGNGMMIEAPESGMVVRVAPVRYGDILPYAARVVG</sequence>
<dbReference type="EMBL" id="BNAV01000003">
    <property type="protein sequence ID" value="GHF51415.1"/>
    <property type="molecule type" value="Genomic_DNA"/>
</dbReference>
<keyword evidence="3 8" id="KW-0378">Hydrolase</keyword>
<feature type="compositionally biased region" description="Low complexity" evidence="6">
    <location>
        <begin position="93"/>
        <end position="108"/>
    </location>
</feature>
<dbReference type="OrthoDB" id="4771638at2"/>
<keyword evidence="5" id="KW-0175">Coiled coil</keyword>
<feature type="region of interest" description="Disordered" evidence="6">
    <location>
        <begin position="93"/>
        <end position="115"/>
    </location>
</feature>
<dbReference type="GO" id="GO:0008234">
    <property type="term" value="F:cysteine-type peptidase activity"/>
    <property type="evidence" value="ECO:0007669"/>
    <property type="project" value="UniProtKB-KW"/>
</dbReference>
<gene>
    <name evidence="8" type="ORF">GCM10017566_25690</name>
</gene>
<dbReference type="InterPro" id="IPR051794">
    <property type="entry name" value="PG_Endopeptidase_C40"/>
</dbReference>
<feature type="coiled-coil region" evidence="5">
    <location>
        <begin position="190"/>
        <end position="227"/>
    </location>
</feature>
<evidence type="ECO:0000256" key="1">
    <source>
        <dbReference type="ARBA" id="ARBA00007074"/>
    </source>
</evidence>
<feature type="domain" description="NlpC/P60" evidence="7">
    <location>
        <begin position="306"/>
        <end position="444"/>
    </location>
</feature>
<keyword evidence="9" id="KW-1185">Reference proteome</keyword>
<evidence type="ECO:0000313" key="8">
    <source>
        <dbReference type="EMBL" id="GHF51415.1"/>
    </source>
</evidence>
<evidence type="ECO:0000256" key="4">
    <source>
        <dbReference type="ARBA" id="ARBA00022807"/>
    </source>
</evidence>